<proteinExistence type="predicted"/>
<gene>
    <name evidence="1" type="ORF">L6452_19962</name>
</gene>
<comment type="caution">
    <text evidence="1">The sequence shown here is derived from an EMBL/GenBank/DDBJ whole genome shotgun (WGS) entry which is preliminary data.</text>
</comment>
<dbReference type="EMBL" id="CM042052">
    <property type="protein sequence ID" value="KAI3719072.1"/>
    <property type="molecule type" value="Genomic_DNA"/>
</dbReference>
<sequence>MENLKAKKPKARDREQNDEKYWPLMPLLPSYGYGREHPGHGPTVLGIAMVAMVEELRKWQDRVSVAFFLFMAIMAPVFSWNAWRCVWYMIQNNLVHGWGLDFALRRCLEDEKYWPLMPLLPSYGYGREHPGHGPTVLGIAMVAMVEELRKWQDRVSVAFFLLKLNLKTIWLFC</sequence>
<name>A0ACB9B9I7_ARCLA</name>
<dbReference type="Proteomes" id="UP001055879">
    <property type="component" value="Linkage Group LG06"/>
</dbReference>
<organism evidence="1 2">
    <name type="scientific">Arctium lappa</name>
    <name type="common">Greater burdock</name>
    <name type="synonym">Lappa major</name>
    <dbReference type="NCBI Taxonomy" id="4217"/>
    <lineage>
        <taxon>Eukaryota</taxon>
        <taxon>Viridiplantae</taxon>
        <taxon>Streptophyta</taxon>
        <taxon>Embryophyta</taxon>
        <taxon>Tracheophyta</taxon>
        <taxon>Spermatophyta</taxon>
        <taxon>Magnoliopsida</taxon>
        <taxon>eudicotyledons</taxon>
        <taxon>Gunneridae</taxon>
        <taxon>Pentapetalae</taxon>
        <taxon>asterids</taxon>
        <taxon>campanulids</taxon>
        <taxon>Asterales</taxon>
        <taxon>Asteraceae</taxon>
        <taxon>Carduoideae</taxon>
        <taxon>Cardueae</taxon>
        <taxon>Arctiinae</taxon>
        <taxon>Arctium</taxon>
    </lineage>
</organism>
<keyword evidence="2" id="KW-1185">Reference proteome</keyword>
<evidence type="ECO:0000313" key="2">
    <source>
        <dbReference type="Proteomes" id="UP001055879"/>
    </source>
</evidence>
<reference evidence="2" key="1">
    <citation type="journal article" date="2022" name="Mol. Ecol. Resour.">
        <title>The genomes of chicory, endive, great burdock and yacon provide insights into Asteraceae palaeo-polyploidization history and plant inulin production.</title>
        <authorList>
            <person name="Fan W."/>
            <person name="Wang S."/>
            <person name="Wang H."/>
            <person name="Wang A."/>
            <person name="Jiang F."/>
            <person name="Liu H."/>
            <person name="Zhao H."/>
            <person name="Xu D."/>
            <person name="Zhang Y."/>
        </authorList>
    </citation>
    <scope>NUCLEOTIDE SEQUENCE [LARGE SCALE GENOMIC DNA]</scope>
    <source>
        <strain evidence="2">cv. Niubang</strain>
    </source>
</reference>
<reference evidence="1 2" key="2">
    <citation type="journal article" date="2022" name="Mol. Ecol. Resour.">
        <title>The genomes of chicory, endive, great burdock and yacon provide insights into Asteraceae paleo-polyploidization history and plant inulin production.</title>
        <authorList>
            <person name="Fan W."/>
            <person name="Wang S."/>
            <person name="Wang H."/>
            <person name="Wang A."/>
            <person name="Jiang F."/>
            <person name="Liu H."/>
            <person name="Zhao H."/>
            <person name="Xu D."/>
            <person name="Zhang Y."/>
        </authorList>
    </citation>
    <scope>NUCLEOTIDE SEQUENCE [LARGE SCALE GENOMIC DNA]</scope>
    <source>
        <strain evidence="2">cv. Niubang</strain>
    </source>
</reference>
<protein>
    <submittedName>
        <fullName evidence="1">Uncharacterized protein</fullName>
    </submittedName>
</protein>
<accession>A0ACB9B9I7</accession>
<evidence type="ECO:0000313" key="1">
    <source>
        <dbReference type="EMBL" id="KAI3719072.1"/>
    </source>
</evidence>